<feature type="region of interest" description="Disordered" evidence="2">
    <location>
        <begin position="775"/>
        <end position="829"/>
    </location>
</feature>
<feature type="compositionally biased region" description="Polar residues" evidence="2">
    <location>
        <begin position="785"/>
        <end position="805"/>
    </location>
</feature>
<feature type="compositionally biased region" description="Low complexity" evidence="2">
    <location>
        <begin position="114"/>
        <end position="139"/>
    </location>
</feature>
<feature type="region of interest" description="Disordered" evidence="2">
    <location>
        <begin position="396"/>
        <end position="435"/>
    </location>
</feature>
<feature type="compositionally biased region" description="Basic and acidic residues" evidence="2">
    <location>
        <begin position="478"/>
        <end position="490"/>
    </location>
</feature>
<sequence length="900" mass="97272">MVIPSNRQSAGNISKNGDWSSASSLADDSPTSSLSTLNFDASNTGPSYGFEKRRPPLNRAIPPIPESKSNESIMSQLSKSLAGTPCEPKQPVLELVEEVIEDKSMPTDPTNLENTSNNITSPISNSITSSNNSTVTPSVQPVSKEAIPGPSNNISKSVPSKNVKSKSSVPEKGSKIKQPKTFDAIKKNSSNRAEAPKSPLLSMAHSVRSRLTMLGTKFGRSDSRSPIRSSTSLTAMPKKEKIPPPKMAKSCSMHATQSNPPATASETSASTSIPVSTVRSGRSDIPLKRPQITLMPSPCRSPRPFLLDSPGDAPSSKKPATIPEESSLKDDDSVKADNQTDTQKTPEKMDVEQEEAQSDVLPKAETTLTATFVKQVETSVPSAESKITTKKVTISAAVTSPTSATTTSSSNTDTVYSGTTTTTRPLTSPDWSEASNVKTTVIQAQSEAVVASVPIKDSPKKEVKPLTPPTKKASVKKGKPEKTKPEKKEQITAASAAEKKPKESVDKPKTPKLAAKLGMAFGSYNNKSPKAMKVMPSPKVKPKKGNPVTKQASEELNDTEPTGKTPRKSFSFEAKPQKPSEVRRNSEMKLIKKIERSLIPLIPHSNSRMRVDGNKNLDFRGMNVKSVNSKNRRAPLAEFESSRVENSPAVELPPIGFDRLTASPGQRRRAQANALSAIARTSTTVTQDSNGNLVTITETVETPHEHSTDHHELPTETTPTPAIGIDTPAELEKNEVMTTVAVQNGALQESAVSMDCSDVDMVAATDQFDKMTVEVEKEGPHPRPTQMTASTVCTSTTHASTSDSNKYTKHSDQNANDTESPGTPDSRRFSNEDIQAIKTRLMVLQDMLVESPELAPELTLGDSRVEQLSHENERLRRQLQDRDRLIETLREQLAKVGGER</sequence>
<proteinExistence type="predicted"/>
<dbReference type="AlphaFoldDB" id="A0A7E4ZYC8"/>
<feature type="region of interest" description="Disordered" evidence="2">
    <location>
        <begin position="703"/>
        <end position="723"/>
    </location>
</feature>
<feature type="compositionally biased region" description="Polar residues" evidence="2">
    <location>
        <begin position="70"/>
        <end position="81"/>
    </location>
</feature>
<evidence type="ECO:0000256" key="2">
    <source>
        <dbReference type="SAM" id="MobiDB-lite"/>
    </source>
</evidence>
<dbReference type="Proteomes" id="UP000492821">
    <property type="component" value="Unassembled WGS sequence"/>
</dbReference>
<accession>A0A7E4ZYC8</accession>
<feature type="compositionally biased region" description="Low complexity" evidence="2">
    <location>
        <begin position="20"/>
        <end position="36"/>
    </location>
</feature>
<evidence type="ECO:0000256" key="1">
    <source>
        <dbReference type="SAM" id="Coils"/>
    </source>
</evidence>
<organism evidence="3 4">
    <name type="scientific">Panagrellus redivivus</name>
    <name type="common">Microworm</name>
    <dbReference type="NCBI Taxonomy" id="6233"/>
    <lineage>
        <taxon>Eukaryota</taxon>
        <taxon>Metazoa</taxon>
        <taxon>Ecdysozoa</taxon>
        <taxon>Nematoda</taxon>
        <taxon>Chromadorea</taxon>
        <taxon>Rhabditida</taxon>
        <taxon>Tylenchina</taxon>
        <taxon>Panagrolaimomorpha</taxon>
        <taxon>Panagrolaimoidea</taxon>
        <taxon>Panagrolaimidae</taxon>
        <taxon>Panagrellus</taxon>
    </lineage>
</organism>
<feature type="compositionally biased region" description="Low complexity" evidence="2">
    <location>
        <begin position="527"/>
        <end position="538"/>
    </location>
</feature>
<feature type="compositionally biased region" description="Low complexity" evidence="2">
    <location>
        <begin position="396"/>
        <end position="423"/>
    </location>
</feature>
<feature type="compositionally biased region" description="Polar residues" evidence="2">
    <location>
        <begin position="37"/>
        <end position="46"/>
    </location>
</feature>
<feature type="compositionally biased region" description="Low complexity" evidence="2">
    <location>
        <begin position="150"/>
        <end position="170"/>
    </location>
</feature>
<feature type="compositionally biased region" description="Polar residues" evidence="2">
    <location>
        <begin position="424"/>
        <end position="435"/>
    </location>
</feature>
<evidence type="ECO:0000313" key="3">
    <source>
        <dbReference type="Proteomes" id="UP000492821"/>
    </source>
</evidence>
<feature type="region of interest" description="Disordered" evidence="2">
    <location>
        <begin position="447"/>
        <end position="586"/>
    </location>
</feature>
<protein>
    <submittedName>
        <fullName evidence="4">BMERB domain-containing protein</fullName>
    </submittedName>
</protein>
<name>A0A7E4ZYC8_PANRE</name>
<keyword evidence="1" id="KW-0175">Coiled coil</keyword>
<keyword evidence="3" id="KW-1185">Reference proteome</keyword>
<feature type="compositionally biased region" description="Basic and acidic residues" evidence="2">
    <location>
        <begin position="703"/>
        <end position="714"/>
    </location>
</feature>
<feature type="coiled-coil region" evidence="1">
    <location>
        <begin position="865"/>
        <end position="892"/>
    </location>
</feature>
<dbReference type="WBParaSite" id="Pan_g3346.t1">
    <property type="protein sequence ID" value="Pan_g3346.t1"/>
    <property type="gene ID" value="Pan_g3346"/>
</dbReference>
<reference evidence="4" key="2">
    <citation type="submission" date="2020-10" db="UniProtKB">
        <authorList>
            <consortium name="WormBaseParasite"/>
        </authorList>
    </citation>
    <scope>IDENTIFICATION</scope>
</reference>
<feature type="compositionally biased region" description="Polar residues" evidence="2">
    <location>
        <begin position="1"/>
        <end position="19"/>
    </location>
</feature>
<feature type="compositionally biased region" description="Basic and acidic residues" evidence="2">
    <location>
        <begin position="575"/>
        <end position="586"/>
    </location>
</feature>
<feature type="compositionally biased region" description="Basic and acidic residues" evidence="2">
    <location>
        <begin position="326"/>
        <end position="335"/>
    </location>
</feature>
<feature type="compositionally biased region" description="Low complexity" evidence="2">
    <location>
        <begin position="258"/>
        <end position="274"/>
    </location>
</feature>
<feature type="compositionally biased region" description="Basic and acidic residues" evidence="2">
    <location>
        <begin position="497"/>
        <end position="509"/>
    </location>
</feature>
<reference evidence="3" key="1">
    <citation type="journal article" date="2013" name="Genetics">
        <title>The draft genome and transcriptome of Panagrellus redivivus are shaped by the harsh demands of a free-living lifestyle.</title>
        <authorList>
            <person name="Srinivasan J."/>
            <person name="Dillman A.R."/>
            <person name="Macchietto M.G."/>
            <person name="Heikkinen L."/>
            <person name="Lakso M."/>
            <person name="Fracchia K.M."/>
            <person name="Antoshechkin I."/>
            <person name="Mortazavi A."/>
            <person name="Wong G."/>
            <person name="Sternberg P.W."/>
        </authorList>
    </citation>
    <scope>NUCLEOTIDE SEQUENCE [LARGE SCALE GENOMIC DNA]</scope>
    <source>
        <strain evidence="3">MT8872</strain>
    </source>
</reference>
<feature type="compositionally biased region" description="Polar residues" evidence="2">
    <location>
        <begin position="813"/>
        <end position="823"/>
    </location>
</feature>
<evidence type="ECO:0000313" key="4">
    <source>
        <dbReference type="WBParaSite" id="Pan_g3346.t1"/>
    </source>
</evidence>
<feature type="region of interest" description="Disordered" evidence="2">
    <location>
        <begin position="1"/>
        <end position="363"/>
    </location>
</feature>